<feature type="binding site" evidence="4">
    <location>
        <position position="498"/>
    </location>
    <ligand>
        <name>Zn(2+)</name>
        <dbReference type="ChEBI" id="CHEBI:29105"/>
        <note>catalytic</note>
    </ligand>
</feature>
<organism evidence="9 10">
    <name type="scientific">Tigriopus californicus</name>
    <name type="common">Marine copepod</name>
    <dbReference type="NCBI Taxonomy" id="6832"/>
    <lineage>
        <taxon>Eukaryota</taxon>
        <taxon>Metazoa</taxon>
        <taxon>Ecdysozoa</taxon>
        <taxon>Arthropoda</taxon>
        <taxon>Crustacea</taxon>
        <taxon>Multicrustacea</taxon>
        <taxon>Hexanauplia</taxon>
        <taxon>Copepoda</taxon>
        <taxon>Harpacticoida</taxon>
        <taxon>Harpacticidae</taxon>
        <taxon>Tigriopus</taxon>
    </lineage>
</organism>
<keyword evidence="4" id="KW-0479">Metal-binding</keyword>
<dbReference type="InterPro" id="IPR036436">
    <property type="entry name" value="Disintegrin_dom_sf"/>
</dbReference>
<evidence type="ECO:0000256" key="5">
    <source>
        <dbReference type="SAM" id="MobiDB-lite"/>
    </source>
</evidence>
<dbReference type="Pfam" id="PF21299">
    <property type="entry name" value="ADAM10_Cys-rich"/>
    <property type="match status" value="1"/>
</dbReference>
<evidence type="ECO:0000259" key="8">
    <source>
        <dbReference type="PROSITE" id="PS50215"/>
    </source>
</evidence>
<dbReference type="SMART" id="SM00050">
    <property type="entry name" value="DISIN"/>
    <property type="match status" value="1"/>
</dbReference>
<dbReference type="OMA" id="WATERWY"/>
<dbReference type="InterPro" id="IPR001762">
    <property type="entry name" value="Disintegrin_dom"/>
</dbReference>
<evidence type="ECO:0000313" key="9">
    <source>
        <dbReference type="EMBL" id="TRY69056.1"/>
    </source>
</evidence>
<comment type="caution">
    <text evidence="4">Lacks conserved residue(s) required for the propagation of feature annotation.</text>
</comment>
<evidence type="ECO:0000259" key="7">
    <source>
        <dbReference type="PROSITE" id="PS50214"/>
    </source>
</evidence>
<evidence type="ECO:0000256" key="2">
    <source>
        <dbReference type="ARBA" id="ARBA00012332"/>
    </source>
</evidence>
<dbReference type="STRING" id="6832.A0A553NUG7"/>
<dbReference type="Gene3D" id="4.10.70.10">
    <property type="entry name" value="Disintegrin domain"/>
    <property type="match status" value="1"/>
</dbReference>
<dbReference type="Gene3D" id="3.40.390.10">
    <property type="entry name" value="Collagenase (Catalytic Domain)"/>
    <property type="match status" value="1"/>
</dbReference>
<dbReference type="GO" id="GO:0007219">
    <property type="term" value="P:Notch signaling pathway"/>
    <property type="evidence" value="ECO:0007669"/>
    <property type="project" value="TreeGrafter"/>
</dbReference>
<gene>
    <name evidence="9" type="ORF">TCAL_04423</name>
</gene>
<dbReference type="InterPro" id="IPR024079">
    <property type="entry name" value="MetalloPept_cat_dom_sf"/>
</dbReference>
<name>A0A553NUG7_TIGCA</name>
<evidence type="ECO:0000256" key="6">
    <source>
        <dbReference type="SAM" id="Phobius"/>
    </source>
</evidence>
<dbReference type="Pfam" id="PF00200">
    <property type="entry name" value="Disintegrin"/>
    <property type="match status" value="1"/>
</dbReference>
<feature type="region of interest" description="Disordered" evidence="5">
    <location>
        <begin position="873"/>
        <end position="982"/>
    </location>
</feature>
<comment type="catalytic activity">
    <reaction evidence="1">
        <text>Endopeptidase of broad specificity.</text>
        <dbReference type="EC" id="3.4.24.81"/>
    </reaction>
</comment>
<evidence type="ECO:0000313" key="10">
    <source>
        <dbReference type="Proteomes" id="UP000318571"/>
    </source>
</evidence>
<feature type="binding site" evidence="4">
    <location>
        <position position="502"/>
    </location>
    <ligand>
        <name>Zn(2+)</name>
        <dbReference type="ChEBI" id="CHEBI:29105"/>
        <note>catalytic</note>
    </ligand>
</feature>
<dbReference type="EC" id="3.4.24.81" evidence="2"/>
<feature type="domain" description="Disintegrin" evidence="7">
    <location>
        <begin position="569"/>
        <end position="673"/>
    </location>
</feature>
<dbReference type="GO" id="GO:0005886">
    <property type="term" value="C:plasma membrane"/>
    <property type="evidence" value="ECO:0007669"/>
    <property type="project" value="TreeGrafter"/>
</dbReference>
<keyword evidence="6" id="KW-1133">Transmembrane helix</keyword>
<dbReference type="Pfam" id="PF13574">
    <property type="entry name" value="Reprolysin_2"/>
    <property type="match status" value="1"/>
</dbReference>
<evidence type="ECO:0000256" key="3">
    <source>
        <dbReference type="ARBA" id="ARBA00022685"/>
    </source>
</evidence>
<keyword evidence="4" id="KW-0862">Zinc</keyword>
<sequence length="982" mass="109233">MKKGVDHPRHQSYGYSRIHTPGGAGRTLMSLVLVGALFTGSVTGLNRLSDYVEHYEPLHYDPSPIRADHVRHKRSLPDEDHRVRLDFVAHGQRFQMELKRDHSVFHNDLSIHDNDDRPITHVLDTSHIYEGKLLDDPDSHCFGAIRDGVFDGQISTRRGTYFVERASRYAHIDLNSAHQAKPTTANPRYGRFGQMEPEPVVGNKTIHSVIYHEAHVNDPFRHGKYGQTQGGGCGVSDSVQKWMENIQISNEASLPSSSNASMDQAGQDEQEELPSVVPLYSNEIPKFKYSAEANDPLRRTKRSITSPNKKKSCSLYIQTDPLFWKHVHAQEGDDDKTQEEILSLIAQHVKAVNRIYSDTPFDGKYKHNGYQFEVQRIKIHNDSQCKSSGKVPADQNQFCIPNVDVSNFLNLHSKSNHEEFCLAYVFTYRDFTGGTLGLAWVASASGASGGICETYKRYTENINGVHHTAKRSLNTGIITFVNYNSRVPPKVSQLTLAHEIGHNFGSPHDYPQECRPGGLAGNYIMFASATSGDRDNNNKFSHCSKSNISAVLDAIADGQKPNCFTESDGAFCGNKIVEEGEECDCGFDDHECTETCCYPRKSAELTDEENKRNRCRRKPDTECSPSEGPCCSNRCQFTQRSERVQCKNEDDCTMAATCDGQQARCPRPLFKPDNITECHEGTQVCQEGVCQSSICLKFGLESCFLTSDIVQSKRELCELACRKPGASNNTCMSTTDLLGSGFIRPDDLTEGLTLRPGSPCDNFQGYCDVFLKCRKVDAEGPLVRLKNLILNEETLLTIREWVTEYWYVVLLSSIALVIFMAIFIRCCAIHTPSSNPHLPKNLHLTETLRRPVRSLQQKGVYVGSWVIQNNAPVPPKHYRPANPGHGQPNLQQNHHGSGAGPSRAPPPYPGTNAPGAPMPGPGHGYGEGRGHYNRSRSYDERQALGAVGGPAALNHAVPSGRDRRSGGHQGNRSSRIEMTPMR</sequence>
<comment type="caution">
    <text evidence="9">The sequence shown here is derived from an EMBL/GenBank/DDBJ whole genome shotgun (WGS) entry which is preliminary data.</text>
</comment>
<proteinExistence type="predicted"/>
<dbReference type="SUPFAM" id="SSF55486">
    <property type="entry name" value="Metalloproteases ('zincins'), catalytic domain"/>
    <property type="match status" value="1"/>
</dbReference>
<dbReference type="EMBL" id="VCGU01000010">
    <property type="protein sequence ID" value="TRY69056.1"/>
    <property type="molecule type" value="Genomic_DNA"/>
</dbReference>
<dbReference type="InterPro" id="IPR001590">
    <property type="entry name" value="Peptidase_M12B"/>
</dbReference>
<dbReference type="PROSITE" id="PS50214">
    <property type="entry name" value="DISINTEGRIN_2"/>
    <property type="match status" value="1"/>
</dbReference>
<dbReference type="SUPFAM" id="SSF57552">
    <property type="entry name" value="Blood coagulation inhibitor (disintegrin)"/>
    <property type="match status" value="1"/>
</dbReference>
<feature type="domain" description="Peptidase M12B" evidence="8">
    <location>
        <begin position="311"/>
        <end position="552"/>
    </location>
</feature>
<evidence type="ECO:0000256" key="4">
    <source>
        <dbReference type="PROSITE-ProRule" id="PRU00276"/>
    </source>
</evidence>
<feature type="compositionally biased region" description="Polar residues" evidence="5">
    <location>
        <begin position="250"/>
        <end position="264"/>
    </location>
</feature>
<dbReference type="Proteomes" id="UP000318571">
    <property type="component" value="Chromosome 1"/>
</dbReference>
<dbReference type="InterPro" id="IPR049038">
    <property type="entry name" value="ADAM10_Cys-rich"/>
</dbReference>
<dbReference type="GO" id="GO:0046872">
    <property type="term" value="F:metal ion binding"/>
    <property type="evidence" value="ECO:0007669"/>
    <property type="project" value="UniProtKB-KW"/>
</dbReference>
<dbReference type="GO" id="GO:0004222">
    <property type="term" value="F:metalloendopeptidase activity"/>
    <property type="evidence" value="ECO:0007669"/>
    <property type="project" value="InterPro"/>
</dbReference>
<accession>A0A553NUG7</accession>
<reference evidence="9 10" key="1">
    <citation type="journal article" date="2018" name="Nat. Ecol. Evol.">
        <title>Genomic signatures of mitonuclear coevolution across populations of Tigriopus californicus.</title>
        <authorList>
            <person name="Barreto F.S."/>
            <person name="Watson E.T."/>
            <person name="Lima T.G."/>
            <person name="Willett C.S."/>
            <person name="Edmands S."/>
            <person name="Li W."/>
            <person name="Burton R.S."/>
        </authorList>
    </citation>
    <scope>NUCLEOTIDE SEQUENCE [LARGE SCALE GENOMIC DNA]</scope>
    <source>
        <strain evidence="9 10">San Diego</strain>
    </source>
</reference>
<dbReference type="PANTHER" id="PTHR45702:SF2">
    <property type="entry name" value="KUZBANIAN, ISOFORM A"/>
    <property type="match status" value="1"/>
</dbReference>
<feature type="region of interest" description="Disordered" evidence="5">
    <location>
        <begin position="250"/>
        <end position="272"/>
    </location>
</feature>
<dbReference type="PROSITE" id="PS50215">
    <property type="entry name" value="ADAM_MEPRO"/>
    <property type="match status" value="1"/>
</dbReference>
<feature type="compositionally biased region" description="Basic and acidic residues" evidence="5">
    <location>
        <begin position="926"/>
        <end position="942"/>
    </location>
</feature>
<keyword evidence="10" id="KW-1185">Reference proteome</keyword>
<dbReference type="AlphaFoldDB" id="A0A553NUG7"/>
<feature type="transmembrane region" description="Helical" evidence="6">
    <location>
        <begin position="805"/>
        <end position="824"/>
    </location>
</feature>
<feature type="binding site" evidence="4">
    <location>
        <position position="508"/>
    </location>
    <ligand>
        <name>Zn(2+)</name>
        <dbReference type="ChEBI" id="CHEBI:29105"/>
        <note>catalytic</note>
    </ligand>
</feature>
<dbReference type="PANTHER" id="PTHR45702">
    <property type="entry name" value="ADAM10/ADAM17 METALLOPEPTIDASE FAMILY MEMBER"/>
    <property type="match status" value="1"/>
</dbReference>
<feature type="active site" evidence="4">
    <location>
        <position position="499"/>
    </location>
</feature>
<keyword evidence="6" id="KW-0472">Membrane</keyword>
<dbReference type="OrthoDB" id="2149267at2759"/>
<protein>
    <recommendedName>
        <fullName evidence="2">ADAM10 endopeptidase</fullName>
        <ecNumber evidence="2">3.4.24.81</ecNumber>
    </recommendedName>
</protein>
<dbReference type="GO" id="GO:0006509">
    <property type="term" value="P:membrane protein ectodomain proteolysis"/>
    <property type="evidence" value="ECO:0007669"/>
    <property type="project" value="TreeGrafter"/>
</dbReference>
<evidence type="ECO:0000256" key="1">
    <source>
        <dbReference type="ARBA" id="ARBA00001809"/>
    </source>
</evidence>
<keyword evidence="6" id="KW-0812">Transmembrane</keyword>
<dbReference type="InterPro" id="IPR051489">
    <property type="entry name" value="ADAM_Metalloproteinase"/>
</dbReference>
<keyword evidence="3" id="KW-0165">Cleavage on pair of basic residues</keyword>